<dbReference type="RefSeq" id="WP_174627467.1">
    <property type="nucleotide sequence ID" value="NZ_CADCXN010000113.1"/>
</dbReference>
<keyword evidence="5 6" id="KW-0119">Carbohydrate metabolism</keyword>
<evidence type="ECO:0000256" key="3">
    <source>
        <dbReference type="ARBA" id="ARBA00022857"/>
    </source>
</evidence>
<dbReference type="PIRSF" id="PIRSF000110">
    <property type="entry name" value="G6PD"/>
    <property type="match status" value="1"/>
</dbReference>
<dbReference type="EC" id="1.1.1.49" evidence="6"/>
<feature type="binding site" evidence="6">
    <location>
        <position position="181"/>
    </location>
    <ligand>
        <name>substrate</name>
    </ligand>
</feature>
<dbReference type="Pfam" id="PF00479">
    <property type="entry name" value="G6PD_N"/>
    <property type="match status" value="1"/>
</dbReference>
<dbReference type="NCBIfam" id="TIGR00871">
    <property type="entry name" value="zwf"/>
    <property type="match status" value="1"/>
</dbReference>
<feature type="binding site" evidence="6">
    <location>
        <position position="46"/>
    </location>
    <ligand>
        <name>NADP(+)</name>
        <dbReference type="ChEBI" id="CHEBI:58349"/>
    </ligand>
</feature>
<feature type="binding site" evidence="6">
    <location>
        <begin position="86"/>
        <end position="87"/>
    </location>
    <ligand>
        <name>NADP(+)</name>
        <dbReference type="ChEBI" id="CHEBI:58349"/>
    </ligand>
</feature>
<dbReference type="Gene3D" id="3.30.360.10">
    <property type="entry name" value="Dihydrodipicolinate Reductase, domain 2"/>
    <property type="match status" value="1"/>
</dbReference>
<feature type="binding site" evidence="6">
    <location>
        <position position="234"/>
    </location>
    <ligand>
        <name>substrate</name>
    </ligand>
</feature>
<dbReference type="GO" id="GO:0009051">
    <property type="term" value="P:pentose-phosphate shunt, oxidative branch"/>
    <property type="evidence" value="ECO:0007669"/>
    <property type="project" value="TreeGrafter"/>
</dbReference>
<dbReference type="SUPFAM" id="SSF55347">
    <property type="entry name" value="Glyceraldehyde-3-phosphate dehydrogenase-like, C-terminal domain"/>
    <property type="match status" value="1"/>
</dbReference>
<evidence type="ECO:0000259" key="7">
    <source>
        <dbReference type="Pfam" id="PF00479"/>
    </source>
</evidence>
<dbReference type="InterPro" id="IPR036291">
    <property type="entry name" value="NAD(P)-bd_dom_sf"/>
</dbReference>
<dbReference type="InterPro" id="IPR022674">
    <property type="entry name" value="G6P_DH_NAD-bd"/>
</dbReference>
<evidence type="ECO:0000256" key="1">
    <source>
        <dbReference type="ARBA" id="ARBA00004937"/>
    </source>
</evidence>
<dbReference type="NCBIfam" id="NF009492">
    <property type="entry name" value="PRK12853.1-3"/>
    <property type="match status" value="1"/>
</dbReference>
<comment type="function">
    <text evidence="6">Catalyzes the oxidation of glucose 6-phosphate to 6-phosphogluconolactone.</text>
</comment>
<feature type="binding site" evidence="6">
    <location>
        <position position="147"/>
    </location>
    <ligand>
        <name>NADP(+)</name>
        <dbReference type="ChEBI" id="CHEBI:58349"/>
    </ligand>
</feature>
<comment type="similarity">
    <text evidence="6">Belongs to the glucose-6-phosphate dehydrogenase family.</text>
</comment>
<organism evidence="9 10">
    <name type="scientific">Candidatus Methylobacter favarea</name>
    <dbReference type="NCBI Taxonomy" id="2707345"/>
    <lineage>
        <taxon>Bacteria</taxon>
        <taxon>Pseudomonadati</taxon>
        <taxon>Pseudomonadota</taxon>
        <taxon>Gammaproteobacteria</taxon>
        <taxon>Methylococcales</taxon>
        <taxon>Methylococcaceae</taxon>
        <taxon>Methylobacter</taxon>
    </lineage>
</organism>
<protein>
    <recommendedName>
        <fullName evidence="6">Glucose-6-phosphate 1-dehydrogenase</fullName>
        <shortName evidence="6">G6PD</shortName>
        <ecNumber evidence="6">1.1.1.49</ecNumber>
    </recommendedName>
</protein>
<feature type="active site" description="Proton acceptor" evidence="6">
    <location>
        <position position="239"/>
    </location>
</feature>
<keyword evidence="10" id="KW-1185">Reference proteome</keyword>
<reference evidence="9 10" key="1">
    <citation type="submission" date="2020-02" db="EMBL/GenBank/DDBJ databases">
        <authorList>
            <person name="Hogendoorn C."/>
        </authorList>
    </citation>
    <scope>NUCLEOTIDE SEQUENCE [LARGE SCALE GENOMIC DNA]</scope>
    <source>
        <strain evidence="9">METHB21</strain>
    </source>
</reference>
<feature type="binding site" evidence="6">
    <location>
        <begin position="12"/>
        <end position="19"/>
    </location>
    <ligand>
        <name>NADP(+)</name>
        <dbReference type="ChEBI" id="CHEBI:58349"/>
    </ligand>
</feature>
<evidence type="ECO:0000256" key="5">
    <source>
        <dbReference type="ARBA" id="ARBA00023277"/>
    </source>
</evidence>
<dbReference type="PANTHER" id="PTHR23429:SF0">
    <property type="entry name" value="GLUCOSE-6-PHOSPHATE 1-DEHYDROGENASE"/>
    <property type="match status" value="1"/>
</dbReference>
<dbReference type="Gene3D" id="3.40.50.720">
    <property type="entry name" value="NAD(P)-binding Rossmann-like Domain"/>
    <property type="match status" value="1"/>
</dbReference>
<dbReference type="GO" id="GO:0050661">
    <property type="term" value="F:NADP binding"/>
    <property type="evidence" value="ECO:0007669"/>
    <property type="project" value="UniProtKB-UniRule"/>
</dbReference>
<dbReference type="Proteomes" id="UP000494216">
    <property type="component" value="Unassembled WGS sequence"/>
</dbReference>
<dbReference type="SUPFAM" id="SSF51735">
    <property type="entry name" value="NAD(P)-binding Rossmann-fold domains"/>
    <property type="match status" value="1"/>
</dbReference>
<dbReference type="InterPro" id="IPR001282">
    <property type="entry name" value="G6P_DH"/>
</dbReference>
<comment type="caution">
    <text evidence="9">The sequence shown here is derived from an EMBL/GenBank/DDBJ whole genome shotgun (WGS) entry which is preliminary data.</text>
</comment>
<gene>
    <name evidence="6 9" type="primary">zwf</name>
    <name evidence="9" type="ORF">METHB2_80047</name>
</gene>
<evidence type="ECO:0000256" key="4">
    <source>
        <dbReference type="ARBA" id="ARBA00023002"/>
    </source>
</evidence>
<dbReference type="InterPro" id="IPR022675">
    <property type="entry name" value="G6P_DH_C"/>
</dbReference>
<feature type="binding site" evidence="6">
    <location>
        <position position="177"/>
    </location>
    <ligand>
        <name>substrate</name>
    </ligand>
</feature>
<keyword evidence="3 6" id="KW-0521">NADP</keyword>
<dbReference type="EMBL" id="CADCXN010000113">
    <property type="protein sequence ID" value="CAA9892730.1"/>
    <property type="molecule type" value="Genomic_DNA"/>
</dbReference>
<keyword evidence="4 6" id="KW-0560">Oxidoreductase</keyword>
<dbReference type="GO" id="GO:0005829">
    <property type="term" value="C:cytosol"/>
    <property type="evidence" value="ECO:0007669"/>
    <property type="project" value="TreeGrafter"/>
</dbReference>
<comment type="catalytic activity">
    <reaction evidence="6">
        <text>D-glucose 6-phosphate + NADP(+) = 6-phospho-D-glucono-1,5-lactone + NADPH + H(+)</text>
        <dbReference type="Rhea" id="RHEA:15841"/>
        <dbReference type="ChEBI" id="CHEBI:15378"/>
        <dbReference type="ChEBI" id="CHEBI:57783"/>
        <dbReference type="ChEBI" id="CHEBI:57955"/>
        <dbReference type="ChEBI" id="CHEBI:58349"/>
        <dbReference type="ChEBI" id="CHEBI:61548"/>
        <dbReference type="EC" id="1.1.1.49"/>
    </reaction>
</comment>
<dbReference type="AlphaFoldDB" id="A0A8S0WLN0"/>
<dbReference type="GO" id="GO:0006006">
    <property type="term" value="P:glucose metabolic process"/>
    <property type="evidence" value="ECO:0007669"/>
    <property type="project" value="UniProtKB-KW"/>
</dbReference>
<evidence type="ECO:0000259" key="8">
    <source>
        <dbReference type="Pfam" id="PF02781"/>
    </source>
</evidence>
<feature type="binding site" evidence="6">
    <location>
        <position position="215"/>
    </location>
    <ligand>
        <name>substrate</name>
    </ligand>
</feature>
<sequence>MNAEPCTYVIFGATGNLSRIKLMPALYHLDVARQLPEGTRILAIGRRPWDQQKWVEEARDMIQAKGDLDENVLQRFSERLYYHQGDIEQEQCYTDLAGLLNRNKNFPKNIAFYLSISPSDFGPVMEFLSKNSLFDEEYGWRRVIIEKPFGYDLDSAQALQKRISQYLTEQQIYRIDHYLGKGMVQNVLVFRFANVMLEPLWNRNYIDHIQFTHSETIGIESRGEYYDSAGALRDMLQSHLLQLLTLMAMEPPVSMEAESLRDEKVKVLKSIRPIPKEAVHGHAFRAQYGKGTINGEKVKSYLQEEHIPATSVTETYAAMKLYIDNWRWRGVPFYLRTGKRMAKAQSTISICFRHPPLQFFRDTQVQCMNPNWVLLGIQPEECIRIEMTVKEPGLEMNTRVSSLDASFRNSDEKTIDAYEDLLLDVLKGDRSLFLRFDEVEHAWRVVEPILQTWAIERDYIATYPAGSWGPEDSRRLFDKEAQSWRSSLIPEGK</sequence>
<proteinExistence type="inferred from homology"/>
<feature type="domain" description="Glucose-6-phosphate dehydrogenase NAD-binding" evidence="7">
    <location>
        <begin position="9"/>
        <end position="186"/>
    </location>
</feature>
<accession>A0A8S0WLN0</accession>
<name>A0A8S0WLN0_9GAMM</name>
<evidence type="ECO:0000256" key="2">
    <source>
        <dbReference type="ARBA" id="ARBA00022526"/>
    </source>
</evidence>
<dbReference type="PANTHER" id="PTHR23429">
    <property type="entry name" value="GLUCOSE-6-PHOSPHATE 1-DEHYDROGENASE G6PD"/>
    <property type="match status" value="1"/>
</dbReference>
<feature type="domain" description="Glucose-6-phosphate dehydrogenase C-terminal" evidence="8">
    <location>
        <begin position="188"/>
        <end position="485"/>
    </location>
</feature>
<comment type="pathway">
    <text evidence="1 6">Carbohydrate degradation; pentose phosphate pathway; D-ribulose 5-phosphate from D-glucose 6-phosphate (oxidative stage): step 1/3.</text>
</comment>
<dbReference type="Pfam" id="PF02781">
    <property type="entry name" value="G6PD_C"/>
    <property type="match status" value="1"/>
</dbReference>
<evidence type="ECO:0000313" key="10">
    <source>
        <dbReference type="Proteomes" id="UP000494216"/>
    </source>
</evidence>
<keyword evidence="2 6" id="KW-0313">Glucose metabolism</keyword>
<dbReference type="HAMAP" id="MF_00966">
    <property type="entry name" value="G6PD"/>
    <property type="match status" value="1"/>
</dbReference>
<evidence type="ECO:0000313" key="9">
    <source>
        <dbReference type="EMBL" id="CAA9892730.1"/>
    </source>
</evidence>
<dbReference type="PRINTS" id="PR00079">
    <property type="entry name" value="G6PDHDRGNASE"/>
</dbReference>
<dbReference type="GO" id="GO:0004345">
    <property type="term" value="F:glucose-6-phosphate dehydrogenase activity"/>
    <property type="evidence" value="ECO:0007669"/>
    <property type="project" value="UniProtKB-UniRule"/>
</dbReference>
<evidence type="ECO:0000256" key="6">
    <source>
        <dbReference type="HAMAP-Rule" id="MF_00966"/>
    </source>
</evidence>
<comment type="caution">
    <text evidence="6">Lacks conserved residue(s) required for the propagation of feature annotation.</text>
</comment>
<feature type="binding site" evidence="6">
    <location>
        <position position="339"/>
    </location>
    <ligand>
        <name>substrate</name>
    </ligand>
</feature>